<dbReference type="InterPro" id="IPR001041">
    <property type="entry name" value="2Fe-2S_ferredoxin-type"/>
</dbReference>
<evidence type="ECO:0000256" key="4">
    <source>
        <dbReference type="ARBA" id="ARBA00023004"/>
    </source>
</evidence>
<dbReference type="Proteomes" id="UP000585681">
    <property type="component" value="Unassembled WGS sequence"/>
</dbReference>
<dbReference type="EMBL" id="JACIEQ010000001">
    <property type="protein sequence ID" value="MBB4021681.1"/>
    <property type="molecule type" value="Genomic_DNA"/>
</dbReference>
<comment type="caution">
    <text evidence="8">The sequence shown here is derived from an EMBL/GenBank/DDBJ whole genome shotgun (WGS) entry which is preliminary data.</text>
</comment>
<dbReference type="InterPro" id="IPR012675">
    <property type="entry name" value="Beta-grasp_dom_sf"/>
</dbReference>
<dbReference type="AlphaFoldDB" id="A0A840C6V7"/>
<dbReference type="PRINTS" id="PR00355">
    <property type="entry name" value="ADRENODOXIN"/>
</dbReference>
<keyword evidence="3" id="KW-0479">Metal-binding</keyword>
<dbReference type="InterPro" id="IPR001055">
    <property type="entry name" value="Adrenodoxin-like"/>
</dbReference>
<evidence type="ECO:0000256" key="6">
    <source>
        <dbReference type="ARBA" id="ARBA00034078"/>
    </source>
</evidence>
<accession>A0A840C6V7</accession>
<dbReference type="PANTHER" id="PTHR23426">
    <property type="entry name" value="FERREDOXIN/ADRENODOXIN"/>
    <property type="match status" value="1"/>
</dbReference>
<dbReference type="PANTHER" id="PTHR23426:SF65">
    <property type="entry name" value="FERREDOXIN-2, MITOCHONDRIAL"/>
    <property type="match status" value="1"/>
</dbReference>
<name>A0A840C6V7_9RHOB</name>
<comment type="similarity">
    <text evidence="1">Belongs to the adrenodoxin/putidaredoxin family.</text>
</comment>
<dbReference type="Pfam" id="PF00111">
    <property type="entry name" value="Fer2"/>
    <property type="match status" value="1"/>
</dbReference>
<dbReference type="GO" id="GO:0140647">
    <property type="term" value="P:P450-containing electron transport chain"/>
    <property type="evidence" value="ECO:0007669"/>
    <property type="project" value="InterPro"/>
</dbReference>
<evidence type="ECO:0000256" key="2">
    <source>
        <dbReference type="ARBA" id="ARBA00022714"/>
    </source>
</evidence>
<keyword evidence="4" id="KW-0408">Iron</keyword>
<dbReference type="Gene3D" id="3.10.20.30">
    <property type="match status" value="1"/>
</dbReference>
<evidence type="ECO:0000256" key="5">
    <source>
        <dbReference type="ARBA" id="ARBA00023014"/>
    </source>
</evidence>
<feature type="domain" description="2Fe-2S ferredoxin-type" evidence="7">
    <location>
        <begin position="1"/>
        <end position="80"/>
    </location>
</feature>
<dbReference type="GO" id="GO:0046872">
    <property type="term" value="F:metal ion binding"/>
    <property type="evidence" value="ECO:0007669"/>
    <property type="project" value="UniProtKB-KW"/>
</dbReference>
<comment type="cofactor">
    <cofactor evidence="6">
        <name>[2Fe-2S] cluster</name>
        <dbReference type="ChEBI" id="CHEBI:190135"/>
    </cofactor>
</comment>
<evidence type="ECO:0000259" key="7">
    <source>
        <dbReference type="PROSITE" id="PS51085"/>
    </source>
</evidence>
<reference evidence="8" key="1">
    <citation type="submission" date="2020-08" db="EMBL/GenBank/DDBJ databases">
        <title>Genomic Encyclopedia of Type Strains, Phase IV (KMG-IV): sequencing the most valuable type-strain genomes for metagenomic binning, comparative biology and taxonomic classification.</title>
        <authorList>
            <person name="Goeker M."/>
        </authorList>
    </citation>
    <scope>NUCLEOTIDE SEQUENCE [LARGE SCALE GENOMIC DNA]</scope>
    <source>
        <strain evidence="8">DSM 105040</strain>
    </source>
</reference>
<keyword evidence="5" id="KW-0411">Iron-sulfur</keyword>
<dbReference type="SUPFAM" id="SSF54292">
    <property type="entry name" value="2Fe-2S ferredoxin-like"/>
    <property type="match status" value="1"/>
</dbReference>
<evidence type="ECO:0000256" key="1">
    <source>
        <dbReference type="ARBA" id="ARBA00010914"/>
    </source>
</evidence>
<keyword evidence="9" id="KW-1185">Reference proteome</keyword>
<organism evidence="8 9">
    <name type="scientific">Actibacterium naphthalenivorans</name>
    <dbReference type="NCBI Taxonomy" id="1614693"/>
    <lineage>
        <taxon>Bacteria</taxon>
        <taxon>Pseudomonadati</taxon>
        <taxon>Pseudomonadota</taxon>
        <taxon>Alphaproteobacteria</taxon>
        <taxon>Rhodobacterales</taxon>
        <taxon>Roseobacteraceae</taxon>
        <taxon>Actibacterium</taxon>
    </lineage>
</organism>
<evidence type="ECO:0000313" key="9">
    <source>
        <dbReference type="Proteomes" id="UP000585681"/>
    </source>
</evidence>
<dbReference type="InterPro" id="IPR036010">
    <property type="entry name" value="2Fe-2S_ferredoxin-like_sf"/>
</dbReference>
<evidence type="ECO:0000313" key="8">
    <source>
        <dbReference type="EMBL" id="MBB4021681.1"/>
    </source>
</evidence>
<keyword evidence="2" id="KW-0001">2Fe-2S</keyword>
<dbReference type="PROSITE" id="PS51085">
    <property type="entry name" value="2FE2S_FER_2"/>
    <property type="match status" value="1"/>
</dbReference>
<gene>
    <name evidence="8" type="ORF">GGR17_001472</name>
</gene>
<proteinExistence type="inferred from homology"/>
<protein>
    <submittedName>
        <fullName evidence="8">2Fe-2S ferredoxin</fullName>
    </submittedName>
</protein>
<dbReference type="GO" id="GO:0009055">
    <property type="term" value="F:electron transfer activity"/>
    <property type="evidence" value="ECO:0007669"/>
    <property type="project" value="TreeGrafter"/>
</dbReference>
<sequence>MHVLRDAGYHIAAECGGAAACGTCHVYVDEAWLSKLPEAGEIEAEMVDLLEETKPTSRLSCQVQMDDSLDGLKVTLAPEE</sequence>
<evidence type="ECO:0000256" key="3">
    <source>
        <dbReference type="ARBA" id="ARBA00022723"/>
    </source>
</evidence>
<dbReference type="GO" id="GO:0051537">
    <property type="term" value="F:2 iron, 2 sulfur cluster binding"/>
    <property type="evidence" value="ECO:0007669"/>
    <property type="project" value="UniProtKB-KW"/>
</dbReference>